<dbReference type="Gene3D" id="1.10.30.50">
    <property type="match status" value="1"/>
</dbReference>
<dbReference type="InterPro" id="IPR002711">
    <property type="entry name" value="HNH"/>
</dbReference>
<dbReference type="InterPro" id="IPR058712">
    <property type="entry name" value="SRA_ScoMcrA"/>
</dbReference>
<organism evidence="2 3">
    <name type="scientific">Pseudomonas fluorescens</name>
    <dbReference type="NCBI Taxonomy" id="294"/>
    <lineage>
        <taxon>Bacteria</taxon>
        <taxon>Pseudomonadati</taxon>
        <taxon>Pseudomonadota</taxon>
        <taxon>Gammaproteobacteria</taxon>
        <taxon>Pseudomonadales</taxon>
        <taxon>Pseudomonadaceae</taxon>
        <taxon>Pseudomonas</taxon>
    </lineage>
</organism>
<evidence type="ECO:0000259" key="1">
    <source>
        <dbReference type="SMART" id="SM00507"/>
    </source>
</evidence>
<dbReference type="Pfam" id="PF26348">
    <property type="entry name" value="SRA_ScoMcrA"/>
    <property type="match status" value="1"/>
</dbReference>
<dbReference type="AlphaFoldDB" id="A0A944HI09"/>
<protein>
    <submittedName>
        <fullName evidence="2">HNH endonuclease</fullName>
    </submittedName>
</protein>
<accession>A0A944HI09</accession>
<gene>
    <name evidence="2" type="ORF">J7E47_22125</name>
</gene>
<proteinExistence type="predicted"/>
<dbReference type="GO" id="GO:0003676">
    <property type="term" value="F:nucleic acid binding"/>
    <property type="evidence" value="ECO:0007669"/>
    <property type="project" value="InterPro"/>
</dbReference>
<dbReference type="CDD" id="cd00085">
    <property type="entry name" value="HNHc"/>
    <property type="match status" value="1"/>
</dbReference>
<keyword evidence="2" id="KW-0378">Hydrolase</keyword>
<sequence length="366" mass="40603">MKIPAVKKEKIDQALKQFDEKFRHAHEWKGWKDNQAHRYAISANGTLYPAKKIVSLATGTPVGLFSGGQPTNGYLKRHGFTIIDLPRSADPELSFTKGQIYDRQTEIHDLFGGNSRSGISPSSRAPAVFIFTGVSGGQYGYADSHDEDNVFSYTGEGQIGDMKITKGNLAILDHAKQGKALYVFEILGKSQGQKYIGEYTCASHEWRRGPDKHGDDRKIVIFNLLPVGHELDTNELEGEEDLIDPSLSLEELRKRALAATESHSAGDKVSARRSVYRRNRRIAEYVLKRSGGNCESCGKPAPFMKTNGSPYLEPHHINRLSDGGLDHPRYIGAICPACHREIHHGLNGKVKNETLKTYIASIESKS</sequence>
<evidence type="ECO:0000313" key="2">
    <source>
        <dbReference type="EMBL" id="MBT2331419.1"/>
    </source>
</evidence>
<keyword evidence="2" id="KW-0540">Nuclease</keyword>
<dbReference type="Pfam" id="PF01844">
    <property type="entry name" value="HNH"/>
    <property type="match status" value="1"/>
</dbReference>
<feature type="domain" description="HNH nuclease" evidence="1">
    <location>
        <begin position="281"/>
        <end position="340"/>
    </location>
</feature>
<dbReference type="InterPro" id="IPR003615">
    <property type="entry name" value="HNH_nuc"/>
</dbReference>
<reference evidence="2" key="1">
    <citation type="submission" date="2021-03" db="EMBL/GenBank/DDBJ databases">
        <title>Genomic analysis provides insights into the functional capacity of soil bacteria communities inhabiting an altitudinal gradient in the Atacama Desert.</title>
        <authorList>
            <person name="Gonzalez M."/>
            <person name="Maldonado J."/>
            <person name="Maza F."/>
            <person name="Hodar C."/>
            <person name="Cortes M."/>
            <person name="Palma R."/>
            <person name="Andreani C."/>
            <person name="Gaete A."/>
            <person name="Vasquez-Dean J."/>
            <person name="Acuna V."/>
            <person name="Aguado M."/>
            <person name="Mandakovic D."/>
            <person name="Latorre M."/>
            <person name="Orellana A."/>
            <person name="Gutierrez R."/>
            <person name="Montecino M."/>
            <person name="Allende M."/>
            <person name="Maass A."/>
            <person name="Cambiazo V."/>
        </authorList>
    </citation>
    <scope>NUCLEOTIDE SEQUENCE</scope>
    <source>
        <strain evidence="2">ISL-25</strain>
    </source>
</reference>
<evidence type="ECO:0000313" key="3">
    <source>
        <dbReference type="Proteomes" id="UP000692896"/>
    </source>
</evidence>
<name>A0A944HI09_PSEFL</name>
<dbReference type="EMBL" id="JAGGOB010000051">
    <property type="protein sequence ID" value="MBT2331419.1"/>
    <property type="molecule type" value="Genomic_DNA"/>
</dbReference>
<dbReference type="GO" id="GO:0004519">
    <property type="term" value="F:endonuclease activity"/>
    <property type="evidence" value="ECO:0007669"/>
    <property type="project" value="UniProtKB-KW"/>
</dbReference>
<dbReference type="SMART" id="SM00507">
    <property type="entry name" value="HNHc"/>
    <property type="match status" value="1"/>
</dbReference>
<keyword evidence="2" id="KW-0255">Endonuclease</keyword>
<dbReference type="GO" id="GO:0008270">
    <property type="term" value="F:zinc ion binding"/>
    <property type="evidence" value="ECO:0007669"/>
    <property type="project" value="InterPro"/>
</dbReference>
<dbReference type="Proteomes" id="UP000692896">
    <property type="component" value="Unassembled WGS sequence"/>
</dbReference>
<comment type="caution">
    <text evidence="2">The sequence shown here is derived from an EMBL/GenBank/DDBJ whole genome shotgun (WGS) entry which is preliminary data.</text>
</comment>